<proteinExistence type="predicted"/>
<evidence type="ECO:0000313" key="2">
    <source>
        <dbReference type="EMBL" id="RNE96508.1"/>
    </source>
</evidence>
<dbReference type="Proteomes" id="UP000284403">
    <property type="component" value="Unassembled WGS sequence"/>
</dbReference>
<evidence type="ECO:0000256" key="1">
    <source>
        <dbReference type="SAM" id="MobiDB-lite"/>
    </source>
</evidence>
<sequence>MSSDSGRPKPHGAFHNQKCAGYRDGQSHAPAPFINQQKNAARRRARVLIAEYAESKRKVNNAPTNSPSHYTRAQKNTTPFKLEVLRRVFNNMYCKYITLKTQ</sequence>
<gene>
    <name evidence="2" type="ORF">Tco025E_09718</name>
</gene>
<dbReference type="GeneID" id="40323329"/>
<dbReference type="EMBL" id="MKKU01001254">
    <property type="protein sequence ID" value="RNE96508.1"/>
    <property type="molecule type" value="Genomic_DNA"/>
</dbReference>
<protein>
    <submittedName>
        <fullName evidence="2">Uncharacterized protein</fullName>
    </submittedName>
</protein>
<dbReference type="AlphaFoldDB" id="A0A422MTF6"/>
<accession>A0A422MTF6</accession>
<reference evidence="2 3" key="1">
    <citation type="journal article" date="2018" name="BMC Genomics">
        <title>Genomic comparison of Trypanosoma conorhini and Trypanosoma rangeli to Trypanosoma cruzi strains of high and low virulence.</title>
        <authorList>
            <person name="Bradwell K.R."/>
            <person name="Koparde V.N."/>
            <person name="Matveyev A.V."/>
            <person name="Serrano M.G."/>
            <person name="Alves J.M."/>
            <person name="Parikh H."/>
            <person name="Huang B."/>
            <person name="Lee V."/>
            <person name="Espinosa-Alvarez O."/>
            <person name="Ortiz P.A."/>
            <person name="Costa-Martins A.G."/>
            <person name="Teixeira M.M."/>
            <person name="Buck G.A."/>
        </authorList>
    </citation>
    <scope>NUCLEOTIDE SEQUENCE [LARGE SCALE GENOMIC DNA]</scope>
    <source>
        <strain evidence="2 3">025E</strain>
    </source>
</reference>
<name>A0A422MTF6_9TRYP</name>
<comment type="caution">
    <text evidence="2">The sequence shown here is derived from an EMBL/GenBank/DDBJ whole genome shotgun (WGS) entry which is preliminary data.</text>
</comment>
<evidence type="ECO:0000313" key="3">
    <source>
        <dbReference type="Proteomes" id="UP000284403"/>
    </source>
</evidence>
<organism evidence="2 3">
    <name type="scientific">Trypanosoma conorhini</name>
    <dbReference type="NCBI Taxonomy" id="83891"/>
    <lineage>
        <taxon>Eukaryota</taxon>
        <taxon>Discoba</taxon>
        <taxon>Euglenozoa</taxon>
        <taxon>Kinetoplastea</taxon>
        <taxon>Metakinetoplastina</taxon>
        <taxon>Trypanosomatida</taxon>
        <taxon>Trypanosomatidae</taxon>
        <taxon>Trypanosoma</taxon>
    </lineage>
</organism>
<dbReference type="RefSeq" id="XP_029223356.1">
    <property type="nucleotide sequence ID" value="XM_029376528.1"/>
</dbReference>
<feature type="region of interest" description="Disordered" evidence="1">
    <location>
        <begin position="1"/>
        <end position="40"/>
    </location>
</feature>
<keyword evidence="3" id="KW-1185">Reference proteome</keyword>